<feature type="compositionally biased region" description="Basic and acidic residues" evidence="1">
    <location>
        <begin position="181"/>
        <end position="193"/>
    </location>
</feature>
<evidence type="ECO:0000256" key="1">
    <source>
        <dbReference type="SAM" id="MobiDB-lite"/>
    </source>
</evidence>
<dbReference type="PANTHER" id="PTHR35204">
    <property type="entry name" value="YALI0A21131P"/>
    <property type="match status" value="1"/>
</dbReference>
<protein>
    <submittedName>
        <fullName evidence="2">Uncharacterized protein</fullName>
    </submittedName>
</protein>
<dbReference type="AlphaFoldDB" id="A0A4Y7SN26"/>
<dbReference type="PANTHER" id="PTHR35204:SF1">
    <property type="entry name" value="ENTEROTOXIN"/>
    <property type="match status" value="1"/>
</dbReference>
<name>A0A4Y7SN26_COPMI</name>
<dbReference type="InterPro" id="IPR038921">
    <property type="entry name" value="YOR389W-like"/>
</dbReference>
<dbReference type="Proteomes" id="UP000298030">
    <property type="component" value="Unassembled WGS sequence"/>
</dbReference>
<proteinExistence type="predicted"/>
<keyword evidence="3" id="KW-1185">Reference proteome</keyword>
<feature type="region of interest" description="Disordered" evidence="1">
    <location>
        <begin position="533"/>
        <end position="558"/>
    </location>
</feature>
<evidence type="ECO:0000313" key="3">
    <source>
        <dbReference type="Proteomes" id="UP000298030"/>
    </source>
</evidence>
<dbReference type="STRING" id="71717.A0A4Y7SN26"/>
<reference evidence="2 3" key="1">
    <citation type="journal article" date="2019" name="Nat. Ecol. Evol.">
        <title>Megaphylogeny resolves global patterns of mushroom evolution.</title>
        <authorList>
            <person name="Varga T."/>
            <person name="Krizsan K."/>
            <person name="Foldi C."/>
            <person name="Dima B."/>
            <person name="Sanchez-Garcia M."/>
            <person name="Sanchez-Ramirez S."/>
            <person name="Szollosi G.J."/>
            <person name="Szarkandi J.G."/>
            <person name="Papp V."/>
            <person name="Albert L."/>
            <person name="Andreopoulos W."/>
            <person name="Angelini C."/>
            <person name="Antonin V."/>
            <person name="Barry K.W."/>
            <person name="Bougher N.L."/>
            <person name="Buchanan P."/>
            <person name="Buyck B."/>
            <person name="Bense V."/>
            <person name="Catcheside P."/>
            <person name="Chovatia M."/>
            <person name="Cooper J."/>
            <person name="Damon W."/>
            <person name="Desjardin D."/>
            <person name="Finy P."/>
            <person name="Geml J."/>
            <person name="Haridas S."/>
            <person name="Hughes K."/>
            <person name="Justo A."/>
            <person name="Karasinski D."/>
            <person name="Kautmanova I."/>
            <person name="Kiss B."/>
            <person name="Kocsube S."/>
            <person name="Kotiranta H."/>
            <person name="LaButti K.M."/>
            <person name="Lechner B.E."/>
            <person name="Liimatainen K."/>
            <person name="Lipzen A."/>
            <person name="Lukacs Z."/>
            <person name="Mihaltcheva S."/>
            <person name="Morgado L.N."/>
            <person name="Niskanen T."/>
            <person name="Noordeloos M.E."/>
            <person name="Ohm R.A."/>
            <person name="Ortiz-Santana B."/>
            <person name="Ovrebo C."/>
            <person name="Racz N."/>
            <person name="Riley R."/>
            <person name="Savchenko A."/>
            <person name="Shiryaev A."/>
            <person name="Soop K."/>
            <person name="Spirin V."/>
            <person name="Szebenyi C."/>
            <person name="Tomsovsky M."/>
            <person name="Tulloss R.E."/>
            <person name="Uehling J."/>
            <person name="Grigoriev I.V."/>
            <person name="Vagvolgyi C."/>
            <person name="Papp T."/>
            <person name="Martin F.M."/>
            <person name="Miettinen O."/>
            <person name="Hibbett D.S."/>
            <person name="Nagy L.G."/>
        </authorList>
    </citation>
    <scope>NUCLEOTIDE SEQUENCE [LARGE SCALE GENOMIC DNA]</scope>
    <source>
        <strain evidence="2 3">FP101781</strain>
    </source>
</reference>
<feature type="region of interest" description="Disordered" evidence="1">
    <location>
        <begin position="175"/>
        <end position="196"/>
    </location>
</feature>
<sequence>MGTRSSLELFQKGTLLHHGTSKKQLPTTPEWAALDPEFSYMFCHTAKKTEVRGNGKDDEGGSTGGGGCWHLTLRTTRPLNILYFDGSSAAKTYGSLDAQDLIVFGNDLAYDGTDRDSPSRVFDESERLRRLCQWGRKYELDGFVRMQSSFEVMLCDFTVGVKEVSFLNLVSDLDGAEDSGGEDKEKRDGREEPDQPTLLKVYGSIDVGLRHGSSSPYSSPETRVHLDFTRLISFYDTSLFPSLADRRERAPSKATSPHTSYNARNRFQKGLLDNQLIRGTWRVGPIGGISKADRERLMERLDEILKIDRPLEVGGREVDWVSLYRQVKDRYAERLEILYHILSSSADSPSSRRKSLLNARAYVDNLLTPYILYGLKPSPPSLPMDPHLHAWAAPVLGSCSNHFVPSSSYALTPSERLLVSGLRGTTREICRVLVHLWALGAESNVGLEGISALSSSQIRDLHETYIEELTSLVSWLDWSTPWIRCPSTPSHPSSFILPDGCSFEETCYLPTWPFFHNLDPVIPGLPMRNWPSKPPARNASGLPPDLPAQRGDKGGDVDASEWLFPQPRCIRRIFPLHLP</sequence>
<dbReference type="OrthoDB" id="3036849at2759"/>
<comment type="caution">
    <text evidence="2">The sequence shown here is derived from an EMBL/GenBank/DDBJ whole genome shotgun (WGS) entry which is preliminary data.</text>
</comment>
<dbReference type="EMBL" id="QPFP01000080">
    <property type="protein sequence ID" value="TEB23256.1"/>
    <property type="molecule type" value="Genomic_DNA"/>
</dbReference>
<evidence type="ECO:0000313" key="2">
    <source>
        <dbReference type="EMBL" id="TEB23256.1"/>
    </source>
</evidence>
<accession>A0A4Y7SN26</accession>
<gene>
    <name evidence="2" type="ORF">FA13DRAFT_1452881</name>
</gene>
<organism evidence="2 3">
    <name type="scientific">Coprinellus micaceus</name>
    <name type="common">Glistening ink-cap mushroom</name>
    <name type="synonym">Coprinus micaceus</name>
    <dbReference type="NCBI Taxonomy" id="71717"/>
    <lineage>
        <taxon>Eukaryota</taxon>
        <taxon>Fungi</taxon>
        <taxon>Dikarya</taxon>
        <taxon>Basidiomycota</taxon>
        <taxon>Agaricomycotina</taxon>
        <taxon>Agaricomycetes</taxon>
        <taxon>Agaricomycetidae</taxon>
        <taxon>Agaricales</taxon>
        <taxon>Agaricineae</taxon>
        <taxon>Psathyrellaceae</taxon>
        <taxon>Coprinellus</taxon>
    </lineage>
</organism>